<keyword evidence="5" id="KW-0812">Transmembrane</keyword>
<keyword evidence="6" id="KW-0732">Signal</keyword>
<evidence type="ECO:0000256" key="3">
    <source>
        <dbReference type="ARBA" id="ARBA00022862"/>
    </source>
</evidence>
<feature type="chain" id="PRO_5045515209" description="Redoxin domain-containing protein" evidence="6">
    <location>
        <begin position="22"/>
        <end position="245"/>
    </location>
</feature>
<dbReference type="InterPro" id="IPR013740">
    <property type="entry name" value="Redoxin"/>
</dbReference>
<protein>
    <recommendedName>
        <fullName evidence="7">Redoxin domain-containing protein</fullName>
    </recommendedName>
</protein>
<keyword evidence="2" id="KW-0575">Peroxidase</keyword>
<evidence type="ECO:0000313" key="8">
    <source>
        <dbReference type="EMBL" id="CAK0806741.1"/>
    </source>
</evidence>
<comment type="caution">
    <text evidence="8">The sequence shown here is derived from an EMBL/GenBank/DDBJ whole genome shotgun (WGS) entry which is preliminary data.</text>
</comment>
<dbReference type="Gene3D" id="3.40.30.10">
    <property type="entry name" value="Glutaredoxin"/>
    <property type="match status" value="1"/>
</dbReference>
<dbReference type="InterPro" id="IPR037944">
    <property type="entry name" value="PRX5-like"/>
</dbReference>
<evidence type="ECO:0000256" key="5">
    <source>
        <dbReference type="SAM" id="Phobius"/>
    </source>
</evidence>
<comment type="similarity">
    <text evidence="1">Belongs to the peroxiredoxin family. Prx5 subfamily.</text>
</comment>
<reference evidence="8" key="1">
    <citation type="submission" date="2023-10" db="EMBL/GenBank/DDBJ databases">
        <authorList>
            <person name="Chen Y."/>
            <person name="Shah S."/>
            <person name="Dougan E. K."/>
            <person name="Thang M."/>
            <person name="Chan C."/>
        </authorList>
    </citation>
    <scope>NUCLEOTIDE SEQUENCE [LARGE SCALE GENOMIC DNA]</scope>
</reference>
<evidence type="ECO:0000256" key="4">
    <source>
        <dbReference type="ARBA" id="ARBA00023002"/>
    </source>
</evidence>
<evidence type="ECO:0000256" key="6">
    <source>
        <dbReference type="SAM" id="SignalP"/>
    </source>
</evidence>
<keyword evidence="5" id="KW-0472">Membrane</keyword>
<feature type="domain" description="Redoxin" evidence="7">
    <location>
        <begin position="96"/>
        <end position="224"/>
    </location>
</feature>
<sequence length="245" mass="24457">MPKATAASAAALAGLFGQASAFVATPAAGAGAASLRGAPVASLAPVAGRQAAAGAPRAVVFGAAALGGLVAAAAAPRRRGAGKRAPAATACRALAVGDAVPSVKLDQGFPPEKFDLAEMCKGKKVVLVPGYLSKQAELKAKGVDDVIVYCVNDAAVMKAWAEDQGVAGSMISFYGDPHSEVTKAFGLVLDDPGVMSVLGVPRCKRFSALIEDGVIKTLNVSAAEGDPAGDDDPSASLVEKMLQDL</sequence>
<organism evidence="8 9">
    <name type="scientific">Prorocentrum cordatum</name>
    <dbReference type="NCBI Taxonomy" id="2364126"/>
    <lineage>
        <taxon>Eukaryota</taxon>
        <taxon>Sar</taxon>
        <taxon>Alveolata</taxon>
        <taxon>Dinophyceae</taxon>
        <taxon>Prorocentrales</taxon>
        <taxon>Prorocentraceae</taxon>
        <taxon>Prorocentrum</taxon>
    </lineage>
</organism>
<name>A0ABN9QP16_9DINO</name>
<dbReference type="EMBL" id="CAUYUJ010003780">
    <property type="protein sequence ID" value="CAK0806741.1"/>
    <property type="molecule type" value="Genomic_DNA"/>
</dbReference>
<proteinExistence type="inferred from homology"/>
<evidence type="ECO:0000259" key="7">
    <source>
        <dbReference type="Pfam" id="PF08534"/>
    </source>
</evidence>
<evidence type="ECO:0000313" key="9">
    <source>
        <dbReference type="Proteomes" id="UP001189429"/>
    </source>
</evidence>
<dbReference type="Pfam" id="PF08534">
    <property type="entry name" value="Redoxin"/>
    <property type="match status" value="1"/>
</dbReference>
<evidence type="ECO:0000256" key="2">
    <source>
        <dbReference type="ARBA" id="ARBA00022559"/>
    </source>
</evidence>
<dbReference type="Proteomes" id="UP001189429">
    <property type="component" value="Unassembled WGS sequence"/>
</dbReference>
<keyword evidence="9" id="KW-1185">Reference proteome</keyword>
<gene>
    <name evidence="8" type="ORF">PCOR1329_LOCUS12854</name>
</gene>
<feature type="signal peptide" evidence="6">
    <location>
        <begin position="1"/>
        <end position="21"/>
    </location>
</feature>
<keyword evidence="5" id="KW-1133">Transmembrane helix</keyword>
<dbReference type="SUPFAM" id="SSF52833">
    <property type="entry name" value="Thioredoxin-like"/>
    <property type="match status" value="1"/>
</dbReference>
<dbReference type="InterPro" id="IPR036249">
    <property type="entry name" value="Thioredoxin-like_sf"/>
</dbReference>
<evidence type="ECO:0000256" key="1">
    <source>
        <dbReference type="ARBA" id="ARBA00010505"/>
    </source>
</evidence>
<dbReference type="PANTHER" id="PTHR10430:SF16">
    <property type="entry name" value="PEROXIREDOXIN-5, MITOCHONDRIAL"/>
    <property type="match status" value="1"/>
</dbReference>
<feature type="transmembrane region" description="Helical" evidence="5">
    <location>
        <begin position="58"/>
        <end position="75"/>
    </location>
</feature>
<dbReference type="PANTHER" id="PTHR10430">
    <property type="entry name" value="PEROXIREDOXIN"/>
    <property type="match status" value="1"/>
</dbReference>
<keyword evidence="4" id="KW-0560">Oxidoreductase</keyword>
<keyword evidence="3" id="KW-0049">Antioxidant</keyword>
<accession>A0ABN9QP16</accession>